<proteinExistence type="predicted"/>
<name>S2L2P6_LITA3</name>
<reference evidence="1 2" key="1">
    <citation type="journal article" date="2013" name="Genome Announc.">
        <title>Draft genome sequence of the moderately halophilic gammaproteobacterium Halomonas anticariensis FP35.</title>
        <authorList>
            <person name="Tahrioui A."/>
            <person name="Quesada E."/>
            <person name="Llamas I."/>
        </authorList>
    </citation>
    <scope>NUCLEOTIDE SEQUENCE [LARGE SCALE GENOMIC DNA]</scope>
    <source>
        <strain evidence="2">DSM 16096 / CECT 5854 / LMG 22089 / FP35</strain>
    </source>
</reference>
<gene>
    <name evidence="1" type="ORF">L861_20215</name>
</gene>
<evidence type="ECO:0000313" key="1">
    <source>
        <dbReference type="EMBL" id="EPC01979.1"/>
    </source>
</evidence>
<evidence type="ECO:0000313" key="2">
    <source>
        <dbReference type="Proteomes" id="UP000014463"/>
    </source>
</evidence>
<dbReference type="Proteomes" id="UP000014463">
    <property type="component" value="Unassembled WGS sequence"/>
</dbReference>
<sequence length="34" mass="3753">MVNGCSEPVVMAKVLDIAQNRTETGGRCRLYEVI</sequence>
<protein>
    <submittedName>
        <fullName evidence="1">Uncharacterized protein</fullName>
    </submittedName>
</protein>
<dbReference type="AlphaFoldDB" id="S2L2P6"/>
<dbReference type="EMBL" id="ASTJ01000029">
    <property type="protein sequence ID" value="EPC01979.1"/>
    <property type="molecule type" value="Genomic_DNA"/>
</dbReference>
<organism evidence="1 2">
    <name type="scientific">Litchfieldella anticariensis (strain DSM 16096 / CECT 5854 / CIP 108499 / LMG 22089 / FP35)</name>
    <name type="common">Halomonas anticariensis</name>
    <dbReference type="NCBI Taxonomy" id="1121939"/>
    <lineage>
        <taxon>Bacteria</taxon>
        <taxon>Pseudomonadati</taxon>
        <taxon>Pseudomonadota</taxon>
        <taxon>Gammaproteobacteria</taxon>
        <taxon>Oceanospirillales</taxon>
        <taxon>Halomonadaceae</taxon>
        <taxon>Litchfieldella</taxon>
    </lineage>
</organism>
<keyword evidence="2" id="KW-1185">Reference proteome</keyword>
<accession>S2L2P6</accession>
<comment type="caution">
    <text evidence="1">The sequence shown here is derived from an EMBL/GenBank/DDBJ whole genome shotgun (WGS) entry which is preliminary data.</text>
</comment>